<keyword evidence="2" id="KW-1185">Reference proteome</keyword>
<name>A0A9N9EY29_9GLOM</name>
<sequence length="422" mass="49637">MTQYQETDTFPQNPIIKAQTKTNSFSYEIIQEGYYPLSPILVYTFPPNKYKIPDKYIVKTIFGKRSNQQIIKCSINYINNKPLYHIEFEDQVVESKKSTSEAANLYKDILNKIAKLKNLIKLCSSTRFNGIEIFGLQLQNIKKIRENKHRKHNLKPFNQLANSSQKIQWLISEMRAKITAEMSQAIKVYTFNFEELIDNESFYEKENYKIEKEIYRSLKDILNYTIPAWLENGGLSIQDPVLRIRLSGDGRNLIVLKNFDLETIFSEERANLIRNLWSNFYELYESLKNSNVSGDIFKQKAKTWLQLFLTPSTGQYNTHTFKKGLYQPADVTLYIHVLVFHVPEFLNEHHQFGMAAFSCSGVEKKKHQHVCQFFQKTFKNGGSKDVRKSAIMEIMDLEQRALYFYRNNVPTFFEKNKKFTIK</sequence>
<dbReference type="AlphaFoldDB" id="A0A9N9EY29"/>
<accession>A0A9N9EY29</accession>
<dbReference type="EMBL" id="CAJVPZ010001723">
    <property type="protein sequence ID" value="CAG8498319.1"/>
    <property type="molecule type" value="Genomic_DNA"/>
</dbReference>
<dbReference type="Proteomes" id="UP000789396">
    <property type="component" value="Unassembled WGS sequence"/>
</dbReference>
<gene>
    <name evidence="1" type="ORF">RFULGI_LOCUS2315</name>
</gene>
<evidence type="ECO:0000313" key="1">
    <source>
        <dbReference type="EMBL" id="CAG8498319.1"/>
    </source>
</evidence>
<comment type="caution">
    <text evidence="1">The sequence shown here is derived from an EMBL/GenBank/DDBJ whole genome shotgun (WGS) entry which is preliminary data.</text>
</comment>
<dbReference type="Gene3D" id="3.30.160.360">
    <property type="match status" value="1"/>
</dbReference>
<protein>
    <submittedName>
        <fullName evidence="1">18088_t:CDS:1</fullName>
    </submittedName>
</protein>
<proteinExistence type="predicted"/>
<dbReference type="OrthoDB" id="2379437at2759"/>
<evidence type="ECO:0000313" key="2">
    <source>
        <dbReference type="Proteomes" id="UP000789396"/>
    </source>
</evidence>
<reference evidence="1" key="1">
    <citation type="submission" date="2021-06" db="EMBL/GenBank/DDBJ databases">
        <authorList>
            <person name="Kallberg Y."/>
            <person name="Tangrot J."/>
            <person name="Rosling A."/>
        </authorList>
    </citation>
    <scope>NUCLEOTIDE SEQUENCE</scope>
    <source>
        <strain evidence="1">IN212</strain>
    </source>
</reference>
<organism evidence="1 2">
    <name type="scientific">Racocetra fulgida</name>
    <dbReference type="NCBI Taxonomy" id="60492"/>
    <lineage>
        <taxon>Eukaryota</taxon>
        <taxon>Fungi</taxon>
        <taxon>Fungi incertae sedis</taxon>
        <taxon>Mucoromycota</taxon>
        <taxon>Glomeromycotina</taxon>
        <taxon>Glomeromycetes</taxon>
        <taxon>Diversisporales</taxon>
        <taxon>Gigasporaceae</taxon>
        <taxon>Racocetra</taxon>
    </lineage>
</organism>